<dbReference type="InterPro" id="IPR010167">
    <property type="entry name" value="NH2A_AcTrfase"/>
</dbReference>
<protein>
    <recommendedName>
        <fullName evidence="8">Amino-acid acetyltransferase</fullName>
        <ecNumber evidence="8">2.3.1.1</ecNumber>
    </recommendedName>
    <alternativeName>
        <fullName evidence="8">N-acetylglutamate synthase</fullName>
        <shortName evidence="8">AGS</shortName>
        <shortName evidence="8">NAGS</shortName>
    </alternativeName>
</protein>
<evidence type="ECO:0000256" key="7">
    <source>
        <dbReference type="ARBA" id="ARBA00048372"/>
    </source>
</evidence>
<dbReference type="PANTHER" id="PTHR30602">
    <property type="entry name" value="AMINO-ACID ACETYLTRANSFERASE"/>
    <property type="match status" value="1"/>
</dbReference>
<dbReference type="GO" id="GO:0005737">
    <property type="term" value="C:cytoplasm"/>
    <property type="evidence" value="ECO:0007669"/>
    <property type="project" value="UniProtKB-SubCell"/>
</dbReference>
<dbReference type="EC" id="2.3.1.1" evidence="8"/>
<evidence type="ECO:0000256" key="6">
    <source>
        <dbReference type="ARBA" id="ARBA00023315"/>
    </source>
</evidence>
<dbReference type="Pfam" id="PF00583">
    <property type="entry name" value="Acetyltransf_1"/>
    <property type="match status" value="1"/>
</dbReference>
<comment type="catalytic activity">
    <reaction evidence="7 8">
        <text>L-glutamate + acetyl-CoA = N-acetyl-L-glutamate + CoA + H(+)</text>
        <dbReference type="Rhea" id="RHEA:24292"/>
        <dbReference type="ChEBI" id="CHEBI:15378"/>
        <dbReference type="ChEBI" id="CHEBI:29985"/>
        <dbReference type="ChEBI" id="CHEBI:44337"/>
        <dbReference type="ChEBI" id="CHEBI:57287"/>
        <dbReference type="ChEBI" id="CHEBI:57288"/>
        <dbReference type="EC" id="2.3.1.1"/>
    </reaction>
</comment>
<accession>A0A9D7HMU2</accession>
<dbReference type="HAMAP" id="MF_01105">
    <property type="entry name" value="N_acetyl_glu_synth"/>
    <property type="match status" value="1"/>
</dbReference>
<dbReference type="InterPro" id="IPR000182">
    <property type="entry name" value="GNAT_dom"/>
</dbReference>
<dbReference type="Pfam" id="PF00696">
    <property type="entry name" value="AA_kinase"/>
    <property type="match status" value="1"/>
</dbReference>
<dbReference type="EMBL" id="JADJEV010000004">
    <property type="protein sequence ID" value="MBK6974123.1"/>
    <property type="molecule type" value="Genomic_DNA"/>
</dbReference>
<dbReference type="PIRSF" id="PIRSF000423">
    <property type="entry name" value="ArgA"/>
    <property type="match status" value="1"/>
</dbReference>
<evidence type="ECO:0000259" key="9">
    <source>
        <dbReference type="PROSITE" id="PS51186"/>
    </source>
</evidence>
<evidence type="ECO:0000256" key="4">
    <source>
        <dbReference type="ARBA" id="ARBA00022605"/>
    </source>
</evidence>
<evidence type="ECO:0000313" key="10">
    <source>
        <dbReference type="EMBL" id="MBK6974123.1"/>
    </source>
</evidence>
<keyword evidence="5 8" id="KW-0808">Transferase</keyword>
<dbReference type="Gene3D" id="3.40.630.30">
    <property type="match status" value="1"/>
</dbReference>
<proteinExistence type="inferred from homology"/>
<dbReference type="Gene3D" id="3.40.1160.10">
    <property type="entry name" value="Acetylglutamate kinase-like"/>
    <property type="match status" value="1"/>
</dbReference>
<dbReference type="GO" id="GO:0006526">
    <property type="term" value="P:L-arginine biosynthetic process"/>
    <property type="evidence" value="ECO:0007669"/>
    <property type="project" value="UniProtKB-UniRule"/>
</dbReference>
<comment type="similarity">
    <text evidence="2 8">Belongs to the acetyltransferase family. ArgA subfamily.</text>
</comment>
<evidence type="ECO:0000256" key="5">
    <source>
        <dbReference type="ARBA" id="ARBA00022679"/>
    </source>
</evidence>
<dbReference type="NCBIfam" id="NF003641">
    <property type="entry name" value="PRK05279.1"/>
    <property type="match status" value="1"/>
</dbReference>
<comment type="miscellaneous">
    <text evidence="8">In bacteria which possess the bifunctional enzyme ornithine acetyltransferase/N-acetylglutamate synthase (ArgJ), ArgA fulfills an anaplerotic role.</text>
</comment>
<keyword evidence="6 8" id="KW-0012">Acyltransferase</keyword>
<dbReference type="AlphaFoldDB" id="A0A9D7HMU2"/>
<dbReference type="PROSITE" id="PS51186">
    <property type="entry name" value="GNAT"/>
    <property type="match status" value="1"/>
</dbReference>
<evidence type="ECO:0000256" key="3">
    <source>
        <dbReference type="ARBA" id="ARBA00022571"/>
    </source>
</evidence>
<evidence type="ECO:0000256" key="8">
    <source>
        <dbReference type="HAMAP-Rule" id="MF_01105"/>
    </source>
</evidence>
<dbReference type="PANTHER" id="PTHR30602:SF12">
    <property type="entry name" value="AMINO-ACID ACETYLTRANSFERASE NAGS1, CHLOROPLASTIC-RELATED"/>
    <property type="match status" value="1"/>
</dbReference>
<comment type="caution">
    <text evidence="10">The sequence shown here is derived from an EMBL/GenBank/DDBJ whole genome shotgun (WGS) entry which is preliminary data.</text>
</comment>
<sequence length="462" mass="50666">MPTSTHPIELPGAKGRRDSLMDSTRIFVSWVRGAAPYIHAFRGKTFVVAFAGEVAAGPAAQALAHDINLLAALGIRLVLIHGARPQIDEEMARRGLTPRYHQGLRVTDADALECVKSAMGVTRLEIEALLSQGLPNTPMAGAYVRVTGGNFITAKPVGVVDGVDFQYTGAVRRIIADEIRADLEQENVVLISPMGFSPSGEIFNLGMEEVAAQVAMSLKAEKLIFLCDVPGITDGRGRLMTAVTADEVEKLLAGRRKLSEDLGLFLPWAVRAVRGGVNRVHVIGEEFDGALLLEFFTREGVGSVITRDALARVRQATVEDVGAIIGVISPLEADGTLVPRGRERIEMEIERFSVLEVDEVIIGCAALYPFANDRAGELACVAVMPEYRREGYGEALLHHVEMRARKRKLQELFVLTTRTAHWFVERGFREAPIDSLPRRRRDLYNLQRRSKVLIKPLASESG</sequence>
<evidence type="ECO:0000256" key="1">
    <source>
        <dbReference type="ARBA" id="ARBA00004925"/>
    </source>
</evidence>
<reference evidence="10" key="1">
    <citation type="submission" date="2020-10" db="EMBL/GenBank/DDBJ databases">
        <title>Connecting structure to function with the recovery of over 1000 high-quality activated sludge metagenome-assembled genomes encoding full-length rRNA genes using long-read sequencing.</title>
        <authorList>
            <person name="Singleton C.M."/>
            <person name="Petriglieri F."/>
            <person name="Kristensen J.M."/>
            <person name="Kirkegaard R.H."/>
            <person name="Michaelsen T.Y."/>
            <person name="Andersen M.H."/>
            <person name="Karst S.M."/>
            <person name="Dueholm M.S."/>
            <person name="Nielsen P.H."/>
            <person name="Albertsen M."/>
        </authorList>
    </citation>
    <scope>NUCLEOTIDE SEQUENCE</scope>
    <source>
        <strain evidence="10">Bjer_18-Q3-R1-45_BAT3C.347</strain>
    </source>
</reference>
<keyword evidence="8" id="KW-0963">Cytoplasm</keyword>
<feature type="domain" description="N-acetyltransferase" evidence="9">
    <location>
        <begin position="311"/>
        <end position="450"/>
    </location>
</feature>
<dbReference type="GO" id="GO:0004042">
    <property type="term" value="F:L-glutamate N-acetyltransferase activity"/>
    <property type="evidence" value="ECO:0007669"/>
    <property type="project" value="UniProtKB-UniRule"/>
</dbReference>
<gene>
    <name evidence="8 10" type="primary">argA</name>
    <name evidence="10" type="ORF">IPH26_14675</name>
</gene>
<keyword evidence="4 8" id="KW-0028">Amino-acid biosynthesis</keyword>
<dbReference type="Proteomes" id="UP000807785">
    <property type="component" value="Unassembled WGS sequence"/>
</dbReference>
<dbReference type="InterPro" id="IPR033719">
    <property type="entry name" value="NAGS_kin"/>
</dbReference>
<dbReference type="CDD" id="cd04301">
    <property type="entry name" value="NAT_SF"/>
    <property type="match status" value="1"/>
</dbReference>
<dbReference type="InterPro" id="IPR001048">
    <property type="entry name" value="Asp/Glu/Uridylate_kinase"/>
</dbReference>
<keyword evidence="3 8" id="KW-0055">Arginine biosynthesis</keyword>
<dbReference type="NCBIfam" id="TIGR01890">
    <property type="entry name" value="N-Ac-Glu-synth"/>
    <property type="match status" value="1"/>
</dbReference>
<evidence type="ECO:0000256" key="2">
    <source>
        <dbReference type="ARBA" id="ARBA00009145"/>
    </source>
</evidence>
<dbReference type="CDD" id="cd04237">
    <property type="entry name" value="AAK_NAGS-ABP"/>
    <property type="match status" value="1"/>
</dbReference>
<comment type="subcellular location">
    <subcellularLocation>
        <location evidence="8">Cytoplasm</location>
    </subcellularLocation>
</comment>
<comment type="pathway">
    <text evidence="1 8">Amino-acid biosynthesis; L-arginine biosynthesis; N(2)-acetyl-L-ornithine from L-glutamate: step 1/4.</text>
</comment>
<name>A0A9D7HMU2_9PROT</name>
<dbReference type="InterPro" id="IPR016181">
    <property type="entry name" value="Acyl_CoA_acyltransferase"/>
</dbReference>
<dbReference type="SUPFAM" id="SSF55729">
    <property type="entry name" value="Acyl-CoA N-acyltransferases (Nat)"/>
    <property type="match status" value="1"/>
</dbReference>
<dbReference type="InterPro" id="IPR036393">
    <property type="entry name" value="AceGlu_kinase-like_sf"/>
</dbReference>
<organism evidence="10 11">
    <name type="scientific">Candidatus Methylophosphatis roskildensis</name>
    <dbReference type="NCBI Taxonomy" id="2899263"/>
    <lineage>
        <taxon>Bacteria</taxon>
        <taxon>Pseudomonadati</taxon>
        <taxon>Pseudomonadota</taxon>
        <taxon>Betaproteobacteria</taxon>
        <taxon>Nitrosomonadales</taxon>
        <taxon>Sterolibacteriaceae</taxon>
        <taxon>Candidatus Methylophosphatis</taxon>
    </lineage>
</organism>
<evidence type="ECO:0000313" key="11">
    <source>
        <dbReference type="Proteomes" id="UP000807785"/>
    </source>
</evidence>
<dbReference type="SUPFAM" id="SSF53633">
    <property type="entry name" value="Carbamate kinase-like"/>
    <property type="match status" value="1"/>
</dbReference>